<protein>
    <submittedName>
        <fullName evidence="1">Uncharacterized protein</fullName>
    </submittedName>
</protein>
<dbReference type="AlphaFoldDB" id="A0A136JAB1"/>
<dbReference type="InParanoid" id="A0A136JAB1"/>
<evidence type="ECO:0000313" key="2">
    <source>
        <dbReference type="Proteomes" id="UP000070501"/>
    </source>
</evidence>
<gene>
    <name evidence="1" type="ORF">Micbo1qcDRAFT_41057</name>
</gene>
<dbReference type="EMBL" id="KQ964247">
    <property type="protein sequence ID" value="KXJ94072.1"/>
    <property type="molecule type" value="Genomic_DNA"/>
</dbReference>
<reference evidence="2" key="1">
    <citation type="submission" date="2016-02" db="EMBL/GenBank/DDBJ databases">
        <title>Draft genome sequence of Microdochium bolleyi, a fungal endophyte of beachgrass.</title>
        <authorList>
            <consortium name="DOE Joint Genome Institute"/>
            <person name="David A.S."/>
            <person name="May G."/>
            <person name="Haridas S."/>
            <person name="Lim J."/>
            <person name="Wang M."/>
            <person name="Labutti K."/>
            <person name="Lipzen A."/>
            <person name="Barry K."/>
            <person name="Grigoriev I.V."/>
        </authorList>
    </citation>
    <scope>NUCLEOTIDE SEQUENCE [LARGE SCALE GENOMIC DNA]</scope>
    <source>
        <strain evidence="2">J235TASD1</strain>
    </source>
</reference>
<dbReference type="Proteomes" id="UP000070501">
    <property type="component" value="Unassembled WGS sequence"/>
</dbReference>
<organism evidence="1 2">
    <name type="scientific">Microdochium bolleyi</name>
    <dbReference type="NCBI Taxonomy" id="196109"/>
    <lineage>
        <taxon>Eukaryota</taxon>
        <taxon>Fungi</taxon>
        <taxon>Dikarya</taxon>
        <taxon>Ascomycota</taxon>
        <taxon>Pezizomycotina</taxon>
        <taxon>Sordariomycetes</taxon>
        <taxon>Xylariomycetidae</taxon>
        <taxon>Xylariales</taxon>
        <taxon>Microdochiaceae</taxon>
        <taxon>Microdochium</taxon>
    </lineage>
</organism>
<sequence>MTRSVCSALLTIDNAHAHFHHSRNQTWRNRCPAGEEPRHGRSSHATFTTGLCDLIIRVSLRYYYCTYTSPCWPGNKNHAV</sequence>
<proteinExistence type="predicted"/>
<accession>A0A136JAB1</accession>
<name>A0A136JAB1_9PEZI</name>
<evidence type="ECO:0000313" key="1">
    <source>
        <dbReference type="EMBL" id="KXJ94072.1"/>
    </source>
</evidence>
<keyword evidence="2" id="KW-1185">Reference proteome</keyword>